<dbReference type="RefSeq" id="WP_184634815.1">
    <property type="nucleotide sequence ID" value="NZ_BAABKT010000007.1"/>
</dbReference>
<evidence type="ECO:0000313" key="4">
    <source>
        <dbReference type="EMBL" id="MBB5998513.1"/>
    </source>
</evidence>
<gene>
    <name evidence="4" type="ORF">HNR25_002264</name>
</gene>
<protein>
    <submittedName>
        <fullName evidence="4">MGT family glycosyltransferase</fullName>
    </submittedName>
</protein>
<dbReference type="EMBL" id="JACHLY010000001">
    <property type="protein sequence ID" value="MBB5998513.1"/>
    <property type="molecule type" value="Genomic_DNA"/>
</dbReference>
<evidence type="ECO:0000256" key="1">
    <source>
        <dbReference type="ARBA" id="ARBA00009995"/>
    </source>
</evidence>
<dbReference type="NCBIfam" id="TIGR01426">
    <property type="entry name" value="MGT"/>
    <property type="match status" value="1"/>
</dbReference>
<comment type="similarity">
    <text evidence="1 3">Belongs to the UDP-glycosyltransferase family.</text>
</comment>
<name>A0A841EBR9_9ACTN</name>
<keyword evidence="3" id="KW-0328">Glycosyltransferase</keyword>
<keyword evidence="5" id="KW-1185">Reference proteome</keyword>
<dbReference type="CDD" id="cd03784">
    <property type="entry name" value="GT1_Gtf-like"/>
    <property type="match status" value="1"/>
</dbReference>
<dbReference type="SUPFAM" id="SSF53756">
    <property type="entry name" value="UDP-Glycosyltransferase/glycogen phosphorylase"/>
    <property type="match status" value="1"/>
</dbReference>
<dbReference type="Gene3D" id="3.40.50.2000">
    <property type="entry name" value="Glycogen Phosphorylase B"/>
    <property type="match status" value="2"/>
</dbReference>
<dbReference type="GO" id="GO:0016758">
    <property type="term" value="F:hexosyltransferase activity"/>
    <property type="evidence" value="ECO:0007669"/>
    <property type="project" value="InterPro"/>
</dbReference>
<dbReference type="PROSITE" id="PS00375">
    <property type="entry name" value="UDPGT"/>
    <property type="match status" value="1"/>
</dbReference>
<accession>A0A841EBR9</accession>
<dbReference type="PANTHER" id="PTHR48050:SF13">
    <property type="entry name" value="STEROL 3-BETA-GLUCOSYLTRANSFERASE UGT80A2"/>
    <property type="match status" value="1"/>
</dbReference>
<dbReference type="InterPro" id="IPR050426">
    <property type="entry name" value="Glycosyltransferase_28"/>
</dbReference>
<dbReference type="FunFam" id="3.40.50.2000:FF:000072">
    <property type="entry name" value="Glycosyl transferase"/>
    <property type="match status" value="1"/>
</dbReference>
<proteinExistence type="inferred from homology"/>
<evidence type="ECO:0000256" key="2">
    <source>
        <dbReference type="ARBA" id="ARBA00022679"/>
    </source>
</evidence>
<dbReference type="AlphaFoldDB" id="A0A841EBR9"/>
<dbReference type="Proteomes" id="UP000578077">
    <property type="component" value="Unassembled WGS sequence"/>
</dbReference>
<dbReference type="InterPro" id="IPR006326">
    <property type="entry name" value="UDPGT_MGT-like"/>
</dbReference>
<organism evidence="4 5">
    <name type="scientific">Streptomonospora salina</name>
    <dbReference type="NCBI Taxonomy" id="104205"/>
    <lineage>
        <taxon>Bacteria</taxon>
        <taxon>Bacillati</taxon>
        <taxon>Actinomycetota</taxon>
        <taxon>Actinomycetes</taxon>
        <taxon>Streptosporangiales</taxon>
        <taxon>Nocardiopsidaceae</taxon>
        <taxon>Streptomonospora</taxon>
    </lineage>
</organism>
<keyword evidence="2 3" id="KW-0808">Transferase</keyword>
<reference evidence="4 5" key="1">
    <citation type="submission" date="2020-08" db="EMBL/GenBank/DDBJ databases">
        <title>Sequencing the genomes of 1000 actinobacteria strains.</title>
        <authorList>
            <person name="Klenk H.-P."/>
        </authorList>
    </citation>
    <scope>NUCLEOTIDE SEQUENCE [LARGE SCALE GENOMIC DNA]</scope>
    <source>
        <strain evidence="4 5">DSM 44593</strain>
    </source>
</reference>
<sequence>MPQRAHIAVVGVPAVSHVLPGLEIVRELVRRGHRVTYADDPVVADLITGVGAELVPFTTTLPLDDAEWPDDPVTGMDIFLDDAISSLPVIRAAYENDRPDVFLYDIGGYSARVLGIDWDIPAVQLSPSYVAWAGYEDDVLPWLRAQPGAEEHFAKFESWLAENGVHGLDPTSFAGRPDRALALVPRAMQPHADTVADTVTFVGPCFGDRTDQGSWNRPEDAEKVLLVSLGSAYTNRPEFYRRCLQAFGNLPGWHVVLQIGTYVDPAELGEIPGNVEVRSWVPQLAVLHEADAFVTHAGMGGAGEGLYTGTPMIAVPQAVDQFDNADRLQELGVARRIDTDDAAPEALRSALLELTADPEVARRLTGFSAGLQAGGTAYAADLIEAEVPGLQR</sequence>
<evidence type="ECO:0000313" key="5">
    <source>
        <dbReference type="Proteomes" id="UP000578077"/>
    </source>
</evidence>
<dbReference type="GO" id="GO:0008194">
    <property type="term" value="F:UDP-glycosyltransferase activity"/>
    <property type="evidence" value="ECO:0007669"/>
    <property type="project" value="InterPro"/>
</dbReference>
<dbReference type="Pfam" id="PF00201">
    <property type="entry name" value="UDPGT"/>
    <property type="match status" value="1"/>
</dbReference>
<dbReference type="InterPro" id="IPR035595">
    <property type="entry name" value="UDP_glycos_trans_CS"/>
</dbReference>
<dbReference type="GO" id="GO:0017000">
    <property type="term" value="P:antibiotic biosynthetic process"/>
    <property type="evidence" value="ECO:0007669"/>
    <property type="project" value="UniProtKB-ARBA"/>
</dbReference>
<dbReference type="InterPro" id="IPR002213">
    <property type="entry name" value="UDP_glucos_trans"/>
</dbReference>
<dbReference type="PANTHER" id="PTHR48050">
    <property type="entry name" value="STEROL 3-BETA-GLUCOSYLTRANSFERASE"/>
    <property type="match status" value="1"/>
</dbReference>
<comment type="caution">
    <text evidence="4">The sequence shown here is derived from an EMBL/GenBank/DDBJ whole genome shotgun (WGS) entry which is preliminary data.</text>
</comment>
<evidence type="ECO:0000256" key="3">
    <source>
        <dbReference type="RuleBase" id="RU003718"/>
    </source>
</evidence>